<dbReference type="InterPro" id="IPR000835">
    <property type="entry name" value="HTH_MarR-typ"/>
</dbReference>
<dbReference type="InterPro" id="IPR036388">
    <property type="entry name" value="WH-like_DNA-bd_sf"/>
</dbReference>
<feature type="domain" description="HTH marR-type" evidence="1">
    <location>
        <begin position="14"/>
        <end position="146"/>
    </location>
</feature>
<gene>
    <name evidence="2" type="ORF">ACFOSB_22565</name>
</gene>
<dbReference type="PANTHER" id="PTHR33164">
    <property type="entry name" value="TRANSCRIPTIONAL REGULATOR, MARR FAMILY"/>
    <property type="match status" value="1"/>
</dbReference>
<comment type="caution">
    <text evidence="2">The sequence shown here is derived from an EMBL/GenBank/DDBJ whole genome shotgun (WGS) entry which is preliminary data.</text>
</comment>
<dbReference type="InterPro" id="IPR036390">
    <property type="entry name" value="WH_DNA-bd_sf"/>
</dbReference>
<dbReference type="SUPFAM" id="SSF46785">
    <property type="entry name" value="Winged helix' DNA-binding domain"/>
    <property type="match status" value="1"/>
</dbReference>
<dbReference type="InterPro" id="IPR039422">
    <property type="entry name" value="MarR/SlyA-like"/>
</dbReference>
<dbReference type="RefSeq" id="WP_295818708.1">
    <property type="nucleotide sequence ID" value="NZ_JBHRZG010000024.1"/>
</dbReference>
<dbReference type="EMBL" id="JBHRZG010000024">
    <property type="protein sequence ID" value="MFC3835658.1"/>
    <property type="molecule type" value="Genomic_DNA"/>
</dbReference>
<name>A0ABV7ZE24_9DEIO</name>
<dbReference type="Gene3D" id="1.10.10.10">
    <property type="entry name" value="Winged helix-like DNA-binding domain superfamily/Winged helix DNA-binding domain"/>
    <property type="match status" value="1"/>
</dbReference>
<dbReference type="PANTHER" id="PTHR33164:SF101">
    <property type="entry name" value="TRANSCRIPTIONAL REPRESSOR MPRA"/>
    <property type="match status" value="1"/>
</dbReference>
<accession>A0ABV7ZE24</accession>
<organism evidence="2 3">
    <name type="scientific">Deinococcus rufus</name>
    <dbReference type="NCBI Taxonomy" id="2136097"/>
    <lineage>
        <taxon>Bacteria</taxon>
        <taxon>Thermotogati</taxon>
        <taxon>Deinococcota</taxon>
        <taxon>Deinococci</taxon>
        <taxon>Deinococcales</taxon>
        <taxon>Deinococcaceae</taxon>
        <taxon>Deinococcus</taxon>
    </lineage>
</organism>
<sequence>MPNRYAGTEEDRAALDAYVKLWRAAHAVEVAANRHLATYGLTVSQFAVLEALYHLGPLSQRQLSDKILRSSGNLTMVIDNLERDVLVSRERVPTDRRVMRVTLTPTGQELIGRVLPEHVAGIREIFALLPPDDVTTLADLTRALGLAVAQRDSSDR</sequence>
<evidence type="ECO:0000313" key="2">
    <source>
        <dbReference type="EMBL" id="MFC3835658.1"/>
    </source>
</evidence>
<dbReference type="PRINTS" id="PR00598">
    <property type="entry name" value="HTHMARR"/>
</dbReference>
<protein>
    <submittedName>
        <fullName evidence="2">MarR family winged helix-turn-helix transcriptional regulator</fullName>
    </submittedName>
</protein>
<keyword evidence="3" id="KW-1185">Reference proteome</keyword>
<reference evidence="3" key="1">
    <citation type="journal article" date="2019" name="Int. J. Syst. Evol. Microbiol.">
        <title>The Global Catalogue of Microorganisms (GCM) 10K type strain sequencing project: providing services to taxonomists for standard genome sequencing and annotation.</title>
        <authorList>
            <consortium name="The Broad Institute Genomics Platform"/>
            <consortium name="The Broad Institute Genome Sequencing Center for Infectious Disease"/>
            <person name="Wu L."/>
            <person name="Ma J."/>
        </authorList>
    </citation>
    <scope>NUCLEOTIDE SEQUENCE [LARGE SCALE GENOMIC DNA]</scope>
    <source>
        <strain evidence="3">CCTCC AB 2017081</strain>
    </source>
</reference>
<evidence type="ECO:0000313" key="3">
    <source>
        <dbReference type="Proteomes" id="UP001595803"/>
    </source>
</evidence>
<dbReference type="SMART" id="SM00347">
    <property type="entry name" value="HTH_MARR"/>
    <property type="match status" value="1"/>
</dbReference>
<proteinExistence type="predicted"/>
<dbReference type="Proteomes" id="UP001595803">
    <property type="component" value="Unassembled WGS sequence"/>
</dbReference>
<dbReference type="Pfam" id="PF01047">
    <property type="entry name" value="MarR"/>
    <property type="match status" value="1"/>
</dbReference>
<evidence type="ECO:0000259" key="1">
    <source>
        <dbReference type="PROSITE" id="PS50995"/>
    </source>
</evidence>
<dbReference type="PROSITE" id="PS50995">
    <property type="entry name" value="HTH_MARR_2"/>
    <property type="match status" value="1"/>
</dbReference>